<comment type="catalytic activity">
    <reaction evidence="1">
        <text>a beta-D-glucosyl-(1&lt;-&gt;1')-N-acylsphing-4-enine + H2O = an N-acylsphing-4-enine + D-glucose</text>
        <dbReference type="Rhea" id="RHEA:13269"/>
        <dbReference type="ChEBI" id="CHEBI:4167"/>
        <dbReference type="ChEBI" id="CHEBI:15377"/>
        <dbReference type="ChEBI" id="CHEBI:22801"/>
        <dbReference type="ChEBI" id="CHEBI:52639"/>
        <dbReference type="EC" id="3.2.1.45"/>
    </reaction>
</comment>
<dbReference type="InterPro" id="IPR014551">
    <property type="entry name" value="B_Glucosidase_GBA2-typ"/>
</dbReference>
<dbReference type="Gene3D" id="1.50.10.10">
    <property type="match status" value="1"/>
</dbReference>
<feature type="domain" description="Glycosyl-hydrolase family 116 N-terminal" evidence="3">
    <location>
        <begin position="88"/>
        <end position="399"/>
    </location>
</feature>
<reference evidence="4" key="1">
    <citation type="journal article" date="2023" name="Mol. Biol. Evol.">
        <title>Third-Generation Sequencing Reveals the Adaptive Role of the Epigenome in Three Deep-Sea Polychaetes.</title>
        <authorList>
            <person name="Perez M."/>
            <person name="Aroh O."/>
            <person name="Sun Y."/>
            <person name="Lan Y."/>
            <person name="Juniper S.K."/>
            <person name="Young C.R."/>
            <person name="Angers B."/>
            <person name="Qian P.Y."/>
        </authorList>
    </citation>
    <scope>NUCLEOTIDE SEQUENCE</scope>
    <source>
        <strain evidence="4">R07B-5</strain>
    </source>
</reference>
<keyword evidence="5" id="KW-1185">Reference proteome</keyword>
<keyword evidence="1" id="KW-0378">Hydrolase</keyword>
<dbReference type="InterPro" id="IPR052566">
    <property type="entry name" value="Non-lysos_glucosylceramidase"/>
</dbReference>
<name>A0AAD9PG24_RIDPI</name>
<dbReference type="PANTHER" id="PTHR12654">
    <property type="entry name" value="BILE ACID BETA-GLUCOSIDASE-RELATED"/>
    <property type="match status" value="1"/>
</dbReference>
<dbReference type="GO" id="GO:0006680">
    <property type="term" value="P:glucosylceramide catabolic process"/>
    <property type="evidence" value="ECO:0007669"/>
    <property type="project" value="InterPro"/>
</dbReference>
<dbReference type="GO" id="GO:0008422">
    <property type="term" value="F:beta-glucosidase activity"/>
    <property type="evidence" value="ECO:0007669"/>
    <property type="project" value="TreeGrafter"/>
</dbReference>
<dbReference type="InterPro" id="IPR008928">
    <property type="entry name" value="6-hairpin_glycosidase_sf"/>
</dbReference>
<keyword evidence="1" id="KW-0443">Lipid metabolism</keyword>
<evidence type="ECO:0000313" key="5">
    <source>
        <dbReference type="Proteomes" id="UP001209878"/>
    </source>
</evidence>
<dbReference type="GO" id="GO:0016020">
    <property type="term" value="C:membrane"/>
    <property type="evidence" value="ECO:0007669"/>
    <property type="project" value="InterPro"/>
</dbReference>
<sequence length="838" mass="96490">MGSAEEAAWLTTKPLDSIPGVPDYGFRLKLDHEFKETCQPFSRPRIHQMYGFVGMGVRYAHLWLKKYRAKKKLFIDNFNLCPWRPIYGAPLGGIGCGTIGRGYKGEFCRFQMVPGMYHYHVIESNQFLVCIRRNNQTVYQQVLSPHKPKQRSLKTWKWQFPGKQASYHALYPRSWTVYEIPEQKIRLVCRQISPVFPHDYKDTSLPVGVFVWDVENYGTESVEVSITFTFKNGQGDSSDLEGGVWNEPFEHTDNDDDSCRVHGVMIHQQLNHMPCTYAVAAKVEDKVDVSWKVAFNLGWVKETEELWDDLAADGQLNSTRESSRRSHRGEEFACAVCAQTRVDAGQSSQVKFSLTWDMPLIHFGSRENTYARRYTRYFGHKGDASPRLASYALSQYPVWESKIDEWQKPILESSRLPTWYKSALFNELYFVSDGGTVWVDAVTEGHGDAKDSNVSPVVKEYGKFAYLEGHEYRMYNTYDVHHYASFALVMLWPKLQESLQYDIADAIGREQPLKVKYCMSGAWHVSKASDCVPHDVGDPDDEPWSRMNAYVIHPTQEWKDLNTKFVLQVYRDYILLDSKEYLYDMYPRAKVVMEHSLRWDTDNDGIIDNAGFADQTYDAWTVTGASAYCGGMWLAALKMFSEMAKVLGHQADFNKFNGILEQAKASYVDKLWNGRYYNYDSSTNAHHDSIHADQLAGYWFLKASSIPDDTVFKKEHVLSALEMIFQCNVMPFQNGTMGAINGMRPNGQKDLTSIQSEEFWTGVTYSVGAIMLQVGLIEKGWQTAYGSYHTCYERYGLAFQTPEAYFDNRQYRSLGYMRPLSIWAMQHAIEQFQPQLLE</sequence>
<dbReference type="InterPro" id="IPR006775">
    <property type="entry name" value="GH116_catalytic"/>
</dbReference>
<proteinExistence type="inferred from homology"/>
<protein>
    <recommendedName>
        <fullName evidence="1">Non-lysosomal glucosylceramidase</fullName>
        <shortName evidence="1">NLGase</shortName>
        <ecNumber evidence="1">3.2.1.45</ecNumber>
    </recommendedName>
</protein>
<accession>A0AAD9PG24</accession>
<comment type="similarity">
    <text evidence="1">Belongs to the non-lysosomal glucosylceramidase family.</text>
</comment>
<evidence type="ECO:0000259" key="2">
    <source>
        <dbReference type="Pfam" id="PF04685"/>
    </source>
</evidence>
<dbReference type="EC" id="3.2.1.45" evidence="1"/>
<evidence type="ECO:0000256" key="1">
    <source>
        <dbReference type="PIRNR" id="PIRNR028944"/>
    </source>
</evidence>
<dbReference type="GO" id="GO:0005975">
    <property type="term" value="P:carbohydrate metabolic process"/>
    <property type="evidence" value="ECO:0007669"/>
    <property type="project" value="InterPro"/>
</dbReference>
<keyword evidence="1" id="KW-0472">Membrane</keyword>
<dbReference type="SUPFAM" id="SSF48208">
    <property type="entry name" value="Six-hairpin glycosidases"/>
    <property type="match status" value="1"/>
</dbReference>
<evidence type="ECO:0000313" key="4">
    <source>
        <dbReference type="EMBL" id="KAK2194010.1"/>
    </source>
</evidence>
<evidence type="ECO:0000259" key="3">
    <source>
        <dbReference type="Pfam" id="PF12215"/>
    </source>
</evidence>
<dbReference type="InterPro" id="IPR012341">
    <property type="entry name" value="6hp_glycosidase-like_sf"/>
</dbReference>
<comment type="caution">
    <text evidence="4">The sequence shown here is derived from an EMBL/GenBank/DDBJ whole genome shotgun (WGS) entry which is preliminary data.</text>
</comment>
<dbReference type="PIRSF" id="PIRSF028944">
    <property type="entry name" value="Beta_gluc_GBA2"/>
    <property type="match status" value="1"/>
</dbReference>
<dbReference type="AlphaFoldDB" id="A0AAD9PG24"/>
<organism evidence="4 5">
    <name type="scientific">Ridgeia piscesae</name>
    <name type="common">Tubeworm</name>
    <dbReference type="NCBI Taxonomy" id="27915"/>
    <lineage>
        <taxon>Eukaryota</taxon>
        <taxon>Metazoa</taxon>
        <taxon>Spiralia</taxon>
        <taxon>Lophotrochozoa</taxon>
        <taxon>Annelida</taxon>
        <taxon>Polychaeta</taxon>
        <taxon>Sedentaria</taxon>
        <taxon>Canalipalpata</taxon>
        <taxon>Sabellida</taxon>
        <taxon>Siboglinidae</taxon>
        <taxon>Ridgeia</taxon>
    </lineage>
</organism>
<feature type="domain" description="Glycosyl-hydrolase family 116 catalytic region" evidence="2">
    <location>
        <begin position="462"/>
        <end position="825"/>
    </location>
</feature>
<dbReference type="GO" id="GO:0004348">
    <property type="term" value="F:glucosylceramidase activity"/>
    <property type="evidence" value="ECO:0007669"/>
    <property type="project" value="UniProtKB-EC"/>
</dbReference>
<comment type="function">
    <text evidence="1">Non-lysosomal glucosylceramidase that catalyzes the hydrolysis of glucosylceramide (GlcCer) to free glucose and ceramide.</text>
</comment>
<dbReference type="PANTHER" id="PTHR12654:SF0">
    <property type="entry name" value="NON-LYSOSOMAL GLUCOSYLCERAMIDASE"/>
    <property type="match status" value="1"/>
</dbReference>
<keyword evidence="1" id="KW-0326">Glycosidase</keyword>
<dbReference type="Proteomes" id="UP001209878">
    <property type="component" value="Unassembled WGS sequence"/>
</dbReference>
<dbReference type="Pfam" id="PF04685">
    <property type="entry name" value="DUF608"/>
    <property type="match status" value="1"/>
</dbReference>
<gene>
    <name evidence="4" type="ORF">NP493_3g02095</name>
</gene>
<dbReference type="Pfam" id="PF12215">
    <property type="entry name" value="Glyco_hydr_116N"/>
    <property type="match status" value="1"/>
</dbReference>
<dbReference type="InterPro" id="IPR024462">
    <property type="entry name" value="GH116_N"/>
</dbReference>
<dbReference type="EMBL" id="JAODUO010000003">
    <property type="protein sequence ID" value="KAK2194010.1"/>
    <property type="molecule type" value="Genomic_DNA"/>
</dbReference>